<comment type="caution">
    <text evidence="1">The sequence shown here is derived from an EMBL/GenBank/DDBJ whole genome shotgun (WGS) entry which is preliminary data.</text>
</comment>
<name>A0A392VKK5_9FABA</name>
<protein>
    <submittedName>
        <fullName evidence="1">Sec1 family domain-containing protein 2</fullName>
    </submittedName>
</protein>
<feature type="non-terminal residue" evidence="1">
    <location>
        <position position="63"/>
    </location>
</feature>
<evidence type="ECO:0000313" key="2">
    <source>
        <dbReference type="Proteomes" id="UP000265520"/>
    </source>
</evidence>
<keyword evidence="2" id="KW-1185">Reference proteome</keyword>
<accession>A0A392VKK5</accession>
<organism evidence="1 2">
    <name type="scientific">Trifolium medium</name>
    <dbReference type="NCBI Taxonomy" id="97028"/>
    <lineage>
        <taxon>Eukaryota</taxon>
        <taxon>Viridiplantae</taxon>
        <taxon>Streptophyta</taxon>
        <taxon>Embryophyta</taxon>
        <taxon>Tracheophyta</taxon>
        <taxon>Spermatophyta</taxon>
        <taxon>Magnoliopsida</taxon>
        <taxon>eudicotyledons</taxon>
        <taxon>Gunneridae</taxon>
        <taxon>Pentapetalae</taxon>
        <taxon>rosids</taxon>
        <taxon>fabids</taxon>
        <taxon>Fabales</taxon>
        <taxon>Fabaceae</taxon>
        <taxon>Papilionoideae</taxon>
        <taxon>50 kb inversion clade</taxon>
        <taxon>NPAAA clade</taxon>
        <taxon>Hologalegina</taxon>
        <taxon>IRL clade</taxon>
        <taxon>Trifolieae</taxon>
        <taxon>Trifolium</taxon>
    </lineage>
</organism>
<dbReference type="EMBL" id="LXQA011204790">
    <property type="protein sequence ID" value="MCI88886.1"/>
    <property type="molecule type" value="Genomic_DNA"/>
</dbReference>
<evidence type="ECO:0000313" key="1">
    <source>
        <dbReference type="EMBL" id="MCI88886.1"/>
    </source>
</evidence>
<dbReference type="Proteomes" id="UP000265520">
    <property type="component" value="Unassembled WGS sequence"/>
</dbReference>
<dbReference type="AlphaFoldDB" id="A0A392VKK5"/>
<proteinExistence type="predicted"/>
<sequence>MPFLEAILDRRTKEGALLVKKWLQETLRRENVTVNVKSRPSVVTTPELQAMIKALSRSQSSLL</sequence>
<reference evidence="1 2" key="1">
    <citation type="journal article" date="2018" name="Front. Plant Sci.">
        <title>Red Clover (Trifolium pratense) and Zigzag Clover (T. medium) - A Picture of Genomic Similarities and Differences.</title>
        <authorList>
            <person name="Dluhosova J."/>
            <person name="Istvanek J."/>
            <person name="Nedelnik J."/>
            <person name="Repkova J."/>
        </authorList>
    </citation>
    <scope>NUCLEOTIDE SEQUENCE [LARGE SCALE GENOMIC DNA]</scope>
    <source>
        <strain evidence="2">cv. 10/8</strain>
        <tissue evidence="1">Leaf</tissue>
    </source>
</reference>